<evidence type="ECO:0000313" key="1">
    <source>
        <dbReference type="EMBL" id="KYO28479.1"/>
    </source>
</evidence>
<reference evidence="1 2" key="1">
    <citation type="journal article" date="2012" name="Genome Biol.">
        <title>Sequencing three crocodilian genomes to illuminate the evolution of archosaurs and amniotes.</title>
        <authorList>
            <person name="St John J.A."/>
            <person name="Braun E.L."/>
            <person name="Isberg S.R."/>
            <person name="Miles L.G."/>
            <person name="Chong A.Y."/>
            <person name="Gongora J."/>
            <person name="Dalzell P."/>
            <person name="Moran C."/>
            <person name="Bed'hom B."/>
            <person name="Abzhanov A."/>
            <person name="Burgess S.C."/>
            <person name="Cooksey A.M."/>
            <person name="Castoe T.A."/>
            <person name="Crawford N.G."/>
            <person name="Densmore L.D."/>
            <person name="Drew J.C."/>
            <person name="Edwards S.V."/>
            <person name="Faircloth B.C."/>
            <person name="Fujita M.K."/>
            <person name="Greenwold M.J."/>
            <person name="Hoffmann F.G."/>
            <person name="Howard J.M."/>
            <person name="Iguchi T."/>
            <person name="Janes D.E."/>
            <person name="Khan S.Y."/>
            <person name="Kohno S."/>
            <person name="de Koning A.J."/>
            <person name="Lance S.L."/>
            <person name="McCarthy F.M."/>
            <person name="McCormack J.E."/>
            <person name="Merchant M.E."/>
            <person name="Peterson D.G."/>
            <person name="Pollock D.D."/>
            <person name="Pourmand N."/>
            <person name="Raney B.J."/>
            <person name="Roessler K.A."/>
            <person name="Sanford J.R."/>
            <person name="Sawyer R.H."/>
            <person name="Schmidt C.J."/>
            <person name="Triplett E.W."/>
            <person name="Tuberville T.D."/>
            <person name="Venegas-Anaya M."/>
            <person name="Howard J.T."/>
            <person name="Jarvis E.D."/>
            <person name="Guillette L.J.Jr."/>
            <person name="Glenn T.C."/>
            <person name="Green R.E."/>
            <person name="Ray D.A."/>
        </authorList>
    </citation>
    <scope>NUCLEOTIDE SEQUENCE [LARGE SCALE GENOMIC DNA]</scope>
    <source>
        <strain evidence="1">KSC_2009_1</strain>
    </source>
</reference>
<dbReference type="AlphaFoldDB" id="A0A151MVL4"/>
<proteinExistence type="predicted"/>
<gene>
    <name evidence="1" type="ORF">Y1Q_0011353</name>
</gene>
<comment type="caution">
    <text evidence="1">The sequence shown here is derived from an EMBL/GenBank/DDBJ whole genome shotgun (WGS) entry which is preliminary data.</text>
</comment>
<dbReference type="Proteomes" id="UP000050525">
    <property type="component" value="Unassembled WGS sequence"/>
</dbReference>
<organism evidence="1 2">
    <name type="scientific">Alligator mississippiensis</name>
    <name type="common">American alligator</name>
    <dbReference type="NCBI Taxonomy" id="8496"/>
    <lineage>
        <taxon>Eukaryota</taxon>
        <taxon>Metazoa</taxon>
        <taxon>Chordata</taxon>
        <taxon>Craniata</taxon>
        <taxon>Vertebrata</taxon>
        <taxon>Euteleostomi</taxon>
        <taxon>Archelosauria</taxon>
        <taxon>Archosauria</taxon>
        <taxon>Crocodylia</taxon>
        <taxon>Alligatoridae</taxon>
        <taxon>Alligatorinae</taxon>
        <taxon>Alligator</taxon>
    </lineage>
</organism>
<name>A0A151MVL4_ALLMI</name>
<evidence type="ECO:0000313" key="2">
    <source>
        <dbReference type="Proteomes" id="UP000050525"/>
    </source>
</evidence>
<keyword evidence="2" id="KW-1185">Reference proteome</keyword>
<sequence length="70" mass="7754">MTWVCLSCMLWPEDLEAPGAAHTFKVRSFKKVQPCGICRQAITREGSTCRGHVQHRARWVLAGVVGATTL</sequence>
<accession>A0A151MVL4</accession>
<protein>
    <submittedName>
        <fullName evidence="1">Uncharacterized protein</fullName>
    </submittedName>
</protein>
<dbReference type="EMBL" id="AKHW03004907">
    <property type="protein sequence ID" value="KYO28479.1"/>
    <property type="molecule type" value="Genomic_DNA"/>
</dbReference>